<dbReference type="GO" id="GO:0048027">
    <property type="term" value="F:mRNA 5'-UTR binding"/>
    <property type="evidence" value="ECO:0007669"/>
    <property type="project" value="UniProtKB-UniRule"/>
</dbReference>
<comment type="function">
    <text evidence="4">A translational regulator that binds mRNA to regulate translation initiation and/or mRNA stability. Usually binds in the 5'-UTR at or near the Shine-Dalgarno sequence preventing ribosome-binding, thus repressing translation. Its main target seems to be the major flagellin gene, while its function is anatagonized by FliW.</text>
</comment>
<dbReference type="Pfam" id="PF02599">
    <property type="entry name" value="CsrA"/>
    <property type="match status" value="1"/>
</dbReference>
<dbReference type="SUPFAM" id="SSF117130">
    <property type="entry name" value="CsrA-like"/>
    <property type="match status" value="1"/>
</dbReference>
<dbReference type="InterPro" id="IPR003751">
    <property type="entry name" value="CsrA"/>
</dbReference>
<dbReference type="EMBL" id="CP036263">
    <property type="protein sequence ID" value="QDS96888.1"/>
    <property type="molecule type" value="Genomic_DNA"/>
</dbReference>
<evidence type="ECO:0000256" key="3">
    <source>
        <dbReference type="ARBA" id="ARBA00022884"/>
    </source>
</evidence>
<dbReference type="HAMAP" id="MF_00167">
    <property type="entry name" value="CsrA"/>
    <property type="match status" value="1"/>
</dbReference>
<evidence type="ECO:0000256" key="4">
    <source>
        <dbReference type="HAMAP-Rule" id="MF_00167"/>
    </source>
</evidence>
<dbReference type="RefSeq" id="WP_145056842.1">
    <property type="nucleotide sequence ID" value="NZ_CP036263.1"/>
</dbReference>
<dbReference type="GO" id="GO:0045947">
    <property type="term" value="P:negative regulation of translational initiation"/>
    <property type="evidence" value="ECO:0007669"/>
    <property type="project" value="UniProtKB-UniRule"/>
</dbReference>
<dbReference type="PANTHER" id="PTHR34984">
    <property type="entry name" value="CARBON STORAGE REGULATOR"/>
    <property type="match status" value="1"/>
</dbReference>
<evidence type="ECO:0000256" key="1">
    <source>
        <dbReference type="ARBA" id="ARBA00022490"/>
    </source>
</evidence>
<dbReference type="PANTHER" id="PTHR34984:SF1">
    <property type="entry name" value="CARBON STORAGE REGULATOR"/>
    <property type="match status" value="1"/>
</dbReference>
<keyword evidence="4" id="KW-1005">Bacterial flagellum biogenesis</keyword>
<dbReference type="GO" id="GO:1902208">
    <property type="term" value="P:regulation of bacterial-type flagellum assembly"/>
    <property type="evidence" value="ECO:0007669"/>
    <property type="project" value="UniProtKB-UniRule"/>
</dbReference>
<evidence type="ECO:0000313" key="7">
    <source>
        <dbReference type="Proteomes" id="UP000319852"/>
    </source>
</evidence>
<keyword evidence="2 4" id="KW-0810">Translation regulation</keyword>
<dbReference type="GO" id="GO:0044781">
    <property type="term" value="P:bacterial-type flagellum organization"/>
    <property type="evidence" value="ECO:0007669"/>
    <property type="project" value="UniProtKB-KW"/>
</dbReference>
<dbReference type="Proteomes" id="UP000319852">
    <property type="component" value="Chromosome"/>
</dbReference>
<dbReference type="KEGG" id="amob:HG15A2_01470"/>
<dbReference type="InterPro" id="IPR036107">
    <property type="entry name" value="CsrA_sf"/>
</dbReference>
<keyword evidence="7" id="KW-1185">Reference proteome</keyword>
<reference evidence="6 7" key="1">
    <citation type="submission" date="2019-02" db="EMBL/GenBank/DDBJ databases">
        <title>Deep-cultivation of Planctomycetes and their phenomic and genomic characterization uncovers novel biology.</title>
        <authorList>
            <person name="Wiegand S."/>
            <person name="Jogler M."/>
            <person name="Boedeker C."/>
            <person name="Pinto D."/>
            <person name="Vollmers J."/>
            <person name="Rivas-Marin E."/>
            <person name="Kohn T."/>
            <person name="Peeters S.H."/>
            <person name="Heuer A."/>
            <person name="Rast P."/>
            <person name="Oberbeckmann S."/>
            <person name="Bunk B."/>
            <person name="Jeske O."/>
            <person name="Meyerdierks A."/>
            <person name="Storesund J.E."/>
            <person name="Kallscheuer N."/>
            <person name="Luecker S."/>
            <person name="Lage O.M."/>
            <person name="Pohl T."/>
            <person name="Merkel B.J."/>
            <person name="Hornburger P."/>
            <person name="Mueller R.-W."/>
            <person name="Bruemmer F."/>
            <person name="Labrenz M."/>
            <person name="Spormann A.M."/>
            <person name="Op den Camp H."/>
            <person name="Overmann J."/>
            <person name="Amann R."/>
            <person name="Jetten M.S.M."/>
            <person name="Mascher T."/>
            <person name="Medema M.H."/>
            <person name="Devos D.P."/>
            <person name="Kaster A.-K."/>
            <person name="Ovreas L."/>
            <person name="Rohde M."/>
            <person name="Galperin M.Y."/>
            <person name="Jogler C."/>
        </authorList>
    </citation>
    <scope>NUCLEOTIDE SEQUENCE [LARGE SCALE GENOMIC DNA]</scope>
    <source>
        <strain evidence="6 7">HG15A2</strain>
    </source>
</reference>
<dbReference type="GO" id="GO:0006109">
    <property type="term" value="P:regulation of carbohydrate metabolic process"/>
    <property type="evidence" value="ECO:0007669"/>
    <property type="project" value="InterPro"/>
</dbReference>
<dbReference type="GO" id="GO:0006402">
    <property type="term" value="P:mRNA catabolic process"/>
    <property type="evidence" value="ECO:0007669"/>
    <property type="project" value="InterPro"/>
</dbReference>
<dbReference type="OrthoDB" id="289081at2"/>
<dbReference type="AlphaFoldDB" id="A0A517MPS8"/>
<comment type="similarity">
    <text evidence="4">Belongs to the CsrA/RsmA family.</text>
</comment>
<keyword evidence="1 4" id="KW-0963">Cytoplasm</keyword>
<comment type="subcellular location">
    <subcellularLocation>
        <location evidence="4">Cytoplasm</location>
    </subcellularLocation>
</comment>
<dbReference type="GO" id="GO:0005829">
    <property type="term" value="C:cytosol"/>
    <property type="evidence" value="ECO:0007669"/>
    <property type="project" value="TreeGrafter"/>
</dbReference>
<gene>
    <name evidence="6" type="primary">csrA_1</name>
    <name evidence="4" type="synonym">csrA</name>
    <name evidence="6" type="ORF">HG15A2_01470</name>
</gene>
<evidence type="ECO:0000313" key="6">
    <source>
        <dbReference type="EMBL" id="QDS96888.1"/>
    </source>
</evidence>
<organism evidence="6 7">
    <name type="scientific">Adhaeretor mobilis</name>
    <dbReference type="NCBI Taxonomy" id="1930276"/>
    <lineage>
        <taxon>Bacteria</taxon>
        <taxon>Pseudomonadati</taxon>
        <taxon>Planctomycetota</taxon>
        <taxon>Planctomycetia</taxon>
        <taxon>Pirellulales</taxon>
        <taxon>Lacipirellulaceae</taxon>
        <taxon>Adhaeretor</taxon>
    </lineage>
</organism>
<feature type="region of interest" description="Disordered" evidence="5">
    <location>
        <begin position="49"/>
        <end position="72"/>
    </location>
</feature>
<sequence length="72" mass="8003">MLVLSRKTDQTIHIGDQIKVTILKIRNNCVKVGVEAPQRVNILRGELESNELGEAHPQGSDKDSNRLLVSVK</sequence>
<evidence type="ECO:0000256" key="2">
    <source>
        <dbReference type="ARBA" id="ARBA00022845"/>
    </source>
</evidence>
<proteinExistence type="inferred from homology"/>
<evidence type="ECO:0000256" key="5">
    <source>
        <dbReference type="SAM" id="MobiDB-lite"/>
    </source>
</evidence>
<protein>
    <recommendedName>
        <fullName evidence="4">Translational regulator CsrA</fullName>
    </recommendedName>
</protein>
<name>A0A517MPS8_9BACT</name>
<dbReference type="Gene3D" id="2.60.40.4380">
    <property type="entry name" value="Translational regulator CsrA"/>
    <property type="match status" value="1"/>
</dbReference>
<comment type="subunit">
    <text evidence="4">Homodimer; the beta-strands of each monomer intercalate to form a hydrophobic core, while the alpha-helices form wings that extend away from the core.</text>
</comment>
<accession>A0A517MPS8</accession>
<keyword evidence="4" id="KW-0678">Repressor</keyword>
<keyword evidence="3 4" id="KW-0694">RNA-binding</keyword>